<feature type="domain" description="Peptidase M56" evidence="2">
    <location>
        <begin position="7"/>
        <end position="328"/>
    </location>
</feature>
<evidence type="ECO:0000313" key="3">
    <source>
        <dbReference type="EMBL" id="KMW16028.1"/>
    </source>
</evidence>
<accession>A0A0J9BTG3</accession>
<dbReference type="AlphaFoldDB" id="A0A0J9BTG3"/>
<comment type="caution">
    <text evidence="3">The sequence shown here is derived from an EMBL/GenBank/DDBJ whole genome shotgun (WGS) entry which is preliminary data.</text>
</comment>
<protein>
    <recommendedName>
        <fullName evidence="2">Peptidase M56 domain-containing protein</fullName>
    </recommendedName>
</protein>
<dbReference type="PANTHER" id="PTHR34978">
    <property type="entry name" value="POSSIBLE SENSOR-TRANSDUCER PROTEIN BLAR"/>
    <property type="match status" value="1"/>
</dbReference>
<keyword evidence="1" id="KW-1133">Transmembrane helix</keyword>
<keyword evidence="1" id="KW-0472">Membrane</keyword>
<feature type="transmembrane region" description="Helical" evidence="1">
    <location>
        <begin position="342"/>
        <end position="364"/>
    </location>
</feature>
<reference evidence="3 4" key="1">
    <citation type="submission" date="2011-04" db="EMBL/GenBank/DDBJ databases">
        <title>The Genome Sequence of Clostridium citroniae WAL-19142.</title>
        <authorList>
            <consortium name="The Broad Institute Genome Sequencing Platform"/>
            <person name="Earl A."/>
            <person name="Ward D."/>
            <person name="Feldgarden M."/>
            <person name="Gevers D."/>
            <person name="Warren Y.A."/>
            <person name="Tyrrell K.L."/>
            <person name="Citron D.M."/>
            <person name="Goldstein E.J."/>
            <person name="Daigneault M."/>
            <person name="Allen-Vercoe E."/>
            <person name="Young S.K."/>
            <person name="Zeng Q."/>
            <person name="Gargeya S."/>
            <person name="Fitzgerald M."/>
            <person name="Haas B."/>
            <person name="Abouelleil A."/>
            <person name="Alvarado L."/>
            <person name="Arachchi H.M."/>
            <person name="Berlin A."/>
            <person name="Brown A."/>
            <person name="Chapman S.B."/>
            <person name="Chen Z."/>
            <person name="Dunbar C."/>
            <person name="Freedman E."/>
            <person name="Gearin G."/>
            <person name="Gellesch M."/>
            <person name="Goldberg J."/>
            <person name="Griggs A."/>
            <person name="Gujja S."/>
            <person name="Heilman E.R."/>
            <person name="Heiman D."/>
            <person name="Howarth C."/>
            <person name="Larson L."/>
            <person name="Lui A."/>
            <person name="MacDonald P.J."/>
            <person name="Mehta T."/>
            <person name="Montmayeur A."/>
            <person name="Murphy C."/>
            <person name="Neiman D."/>
            <person name="Pearson M."/>
            <person name="Priest M."/>
            <person name="Roberts A."/>
            <person name="Saif S."/>
            <person name="Shea T."/>
            <person name="Shenoy N."/>
            <person name="Sisk P."/>
            <person name="Stolte C."/>
            <person name="Sykes S."/>
            <person name="White J."/>
            <person name="Yandava C."/>
            <person name="Wortman J."/>
            <person name="Nusbaum C."/>
            <person name="Birren B."/>
        </authorList>
    </citation>
    <scope>NUCLEOTIDE SEQUENCE [LARGE SCALE GENOMIC DNA]</scope>
    <source>
        <strain evidence="3 4">WAL-19142</strain>
    </source>
</reference>
<keyword evidence="1" id="KW-0812">Transmembrane</keyword>
<dbReference type="PANTHER" id="PTHR34978:SF3">
    <property type="entry name" value="SLR0241 PROTEIN"/>
    <property type="match status" value="1"/>
</dbReference>
<feature type="transmembrane region" description="Helical" evidence="1">
    <location>
        <begin position="40"/>
        <end position="59"/>
    </location>
</feature>
<proteinExistence type="predicted"/>
<dbReference type="RefSeq" id="WP_048930740.1">
    <property type="nucleotide sequence ID" value="NZ_KQ235882.1"/>
</dbReference>
<dbReference type="PATRIC" id="fig|742734.4.peg.4789"/>
<dbReference type="Pfam" id="PF05569">
    <property type="entry name" value="Peptidase_M56"/>
    <property type="match status" value="1"/>
</dbReference>
<gene>
    <name evidence="3" type="ORF">HMPREF9470_04466</name>
</gene>
<organism evidence="3 4">
    <name type="scientific">[Clostridium] citroniae WAL-19142</name>
    <dbReference type="NCBI Taxonomy" id="742734"/>
    <lineage>
        <taxon>Bacteria</taxon>
        <taxon>Bacillati</taxon>
        <taxon>Bacillota</taxon>
        <taxon>Clostridia</taxon>
        <taxon>Lachnospirales</taxon>
        <taxon>Lachnospiraceae</taxon>
        <taxon>Enterocloster</taxon>
    </lineage>
</organism>
<dbReference type="OrthoDB" id="9770467at2"/>
<evidence type="ECO:0000313" key="4">
    <source>
        <dbReference type="Proteomes" id="UP000037392"/>
    </source>
</evidence>
<sequence length="685" mass="75410">MNPWIKAVLSLSLSGALLTLILLAATRIFGKQLGRRWQYYVWFLAVLRFMLPVAGPVNLMRQVFEPSVNLKEISAPWGEGQETAGGSEIWNHYGEDPLGETGGDAVQAGGNGTAVIPAWNGTGGAAITAGPVMGYQLLFAALWIIVGLGSLARKILGYSRAVRYLGAKAEPADRFKEAFEHACRDLGMDHKPKLLAGRGLPSPMAVGIMHPLVVIPADFPEDQAYYVFLHELRHVRQRDALYKWAVELAVCIHWFNPMVYVLRRETARACELACDEAVVRVLGDGQRRIYGSVLLDTLGRSMMYAGTADRPVMTLSLGENAKWMKERLGDIMDRSKRRKRHLYASLALTAILAGGGILCGFAPAGQNMAAGGGSADRIRPAGIWAAARSVTLNSGLMEEKRLLKLAGTVEESQKTDPSEDKISWNSEDIIRRPGQTRFHSMLVWKEGYIMGLAWNVDASKYDTVRQIDGKTVCFVQKAASYADHAPVVNAIRAALRDTKDTGDMKPGEVVVLGVDGPFGETADQLAQKFYKADNITYYMAVLKSAGRETCESIIEQSYADDRVEYFASTLGNDAQISRDVIAAVAKRAAQDNKAEFFSIAAGELPHSILGEYAMDAYNGNNMEIFYLSCVGLTSEQAEAIALRAYEDDRMEYLYAVANQLTEGQRRELRERAKKDGKTSFWYALP</sequence>
<dbReference type="InterPro" id="IPR008756">
    <property type="entry name" value="Peptidase_M56"/>
</dbReference>
<dbReference type="InterPro" id="IPR052173">
    <property type="entry name" value="Beta-lactam_resp_regulator"/>
</dbReference>
<evidence type="ECO:0000259" key="2">
    <source>
        <dbReference type="Pfam" id="PF05569"/>
    </source>
</evidence>
<dbReference type="Proteomes" id="UP000037392">
    <property type="component" value="Unassembled WGS sequence"/>
</dbReference>
<evidence type="ECO:0000256" key="1">
    <source>
        <dbReference type="SAM" id="Phobius"/>
    </source>
</evidence>
<name>A0A0J9BTG3_9FIRM</name>
<dbReference type="GeneID" id="93163808"/>
<dbReference type="CDD" id="cd07341">
    <property type="entry name" value="M56_BlaR1_MecR1_like"/>
    <property type="match status" value="1"/>
</dbReference>
<dbReference type="EMBL" id="ADLK01000032">
    <property type="protein sequence ID" value="KMW16028.1"/>
    <property type="molecule type" value="Genomic_DNA"/>
</dbReference>